<dbReference type="AlphaFoldDB" id="A0AAW2EWU1"/>
<dbReference type="Pfam" id="PF13359">
    <property type="entry name" value="DDE_Tnp_4"/>
    <property type="match status" value="1"/>
</dbReference>
<keyword evidence="7" id="KW-0539">Nucleus</keyword>
<dbReference type="PANTHER" id="PTHR22930">
    <property type="match status" value="1"/>
</dbReference>
<dbReference type="EMBL" id="JADYXP020000017">
    <property type="protein sequence ID" value="KAL0107405.1"/>
    <property type="molecule type" value="Genomic_DNA"/>
</dbReference>
<protein>
    <recommendedName>
        <fullName evidence="8">DDE Tnp4 domain-containing protein</fullName>
    </recommendedName>
</protein>
<accession>A0AAW2EWU1</accession>
<dbReference type="GO" id="GO:0005634">
    <property type="term" value="C:nucleus"/>
    <property type="evidence" value="ECO:0007669"/>
    <property type="project" value="UniProtKB-SubCell"/>
</dbReference>
<dbReference type="PANTHER" id="PTHR22930:SF269">
    <property type="entry name" value="NUCLEASE HARBI1-LIKE PROTEIN"/>
    <property type="match status" value="1"/>
</dbReference>
<organism evidence="9 10">
    <name type="scientific">Cardiocondyla obscurior</name>
    <dbReference type="NCBI Taxonomy" id="286306"/>
    <lineage>
        <taxon>Eukaryota</taxon>
        <taxon>Metazoa</taxon>
        <taxon>Ecdysozoa</taxon>
        <taxon>Arthropoda</taxon>
        <taxon>Hexapoda</taxon>
        <taxon>Insecta</taxon>
        <taxon>Pterygota</taxon>
        <taxon>Neoptera</taxon>
        <taxon>Endopterygota</taxon>
        <taxon>Hymenoptera</taxon>
        <taxon>Apocrita</taxon>
        <taxon>Aculeata</taxon>
        <taxon>Formicoidea</taxon>
        <taxon>Formicidae</taxon>
        <taxon>Myrmicinae</taxon>
        <taxon>Cardiocondyla</taxon>
    </lineage>
</organism>
<evidence type="ECO:0000256" key="6">
    <source>
        <dbReference type="ARBA" id="ARBA00022801"/>
    </source>
</evidence>
<keyword evidence="10" id="KW-1185">Reference proteome</keyword>
<dbReference type="GO" id="GO:0046872">
    <property type="term" value="F:metal ion binding"/>
    <property type="evidence" value="ECO:0007669"/>
    <property type="project" value="UniProtKB-KW"/>
</dbReference>
<evidence type="ECO:0000256" key="1">
    <source>
        <dbReference type="ARBA" id="ARBA00001968"/>
    </source>
</evidence>
<reference evidence="9 10" key="1">
    <citation type="submission" date="2023-03" db="EMBL/GenBank/DDBJ databases">
        <title>High recombination rates correlate with genetic variation in Cardiocondyla obscurior ants.</title>
        <authorList>
            <person name="Errbii M."/>
        </authorList>
    </citation>
    <scope>NUCLEOTIDE SEQUENCE [LARGE SCALE GENOMIC DNA]</scope>
    <source>
        <strain evidence="9">Alpha-2009</strain>
        <tissue evidence="9">Whole body</tissue>
    </source>
</reference>
<keyword evidence="5" id="KW-0479">Metal-binding</keyword>
<dbReference type="InterPro" id="IPR027806">
    <property type="entry name" value="HARBI1_dom"/>
</dbReference>
<dbReference type="GO" id="GO:0016787">
    <property type="term" value="F:hydrolase activity"/>
    <property type="evidence" value="ECO:0007669"/>
    <property type="project" value="UniProtKB-KW"/>
</dbReference>
<comment type="caution">
    <text evidence="9">The sequence shown here is derived from an EMBL/GenBank/DDBJ whole genome shotgun (WGS) entry which is preliminary data.</text>
</comment>
<evidence type="ECO:0000256" key="2">
    <source>
        <dbReference type="ARBA" id="ARBA00004123"/>
    </source>
</evidence>
<dbReference type="Proteomes" id="UP001430953">
    <property type="component" value="Unassembled WGS sequence"/>
</dbReference>
<evidence type="ECO:0000259" key="8">
    <source>
        <dbReference type="Pfam" id="PF13359"/>
    </source>
</evidence>
<comment type="similarity">
    <text evidence="3">Belongs to the HARBI1 family.</text>
</comment>
<keyword evidence="6" id="KW-0378">Hydrolase</keyword>
<dbReference type="GO" id="GO:0004518">
    <property type="term" value="F:nuclease activity"/>
    <property type="evidence" value="ECO:0007669"/>
    <property type="project" value="UniProtKB-KW"/>
</dbReference>
<proteinExistence type="inferred from homology"/>
<evidence type="ECO:0000256" key="4">
    <source>
        <dbReference type="ARBA" id="ARBA00022722"/>
    </source>
</evidence>
<evidence type="ECO:0000313" key="10">
    <source>
        <dbReference type="Proteomes" id="UP001430953"/>
    </source>
</evidence>
<comment type="cofactor">
    <cofactor evidence="1">
        <name>a divalent metal cation</name>
        <dbReference type="ChEBI" id="CHEBI:60240"/>
    </cofactor>
</comment>
<comment type="subcellular location">
    <subcellularLocation>
        <location evidence="2">Nucleus</location>
    </subcellularLocation>
</comment>
<keyword evidence="4" id="KW-0540">Nuclease</keyword>
<dbReference type="InterPro" id="IPR045249">
    <property type="entry name" value="HARBI1-like"/>
</dbReference>
<evidence type="ECO:0000256" key="3">
    <source>
        <dbReference type="ARBA" id="ARBA00006958"/>
    </source>
</evidence>
<feature type="domain" description="DDE Tnp4" evidence="8">
    <location>
        <begin position="206"/>
        <end position="371"/>
    </location>
</feature>
<name>A0AAW2EWU1_9HYME</name>
<evidence type="ECO:0000313" key="9">
    <source>
        <dbReference type="EMBL" id="KAL0107405.1"/>
    </source>
</evidence>
<sequence>MQHFVCYCRKLYSNSIAIASSLKCNYFNEREEFISEGWNMDASIYCAVISGMYVILRKYQKKKNRLWVRPIYLRRPLFGDFQHLFQELKEDAIMFFKYTRMNLTIFNKLLNLLQVHLEKRHWRALSAEQRLIITLRFIATGDQASSIAFAYRIGESTVYKIIKETCSVIIKVLSPLYLQPPKEEDWKRIAVQFWERWNFPNCIGAIDGKHFHIKCPPNSGSLYFNYKKSFSIVLLAACDHEYKFTIVDCGSYGSASDGGIFAQSEFGKCLNNNKLNVPMQNCYLPQSNIEMPYYFVADEAFPISKRIMRPYPGYFLDKKKSIFNYRLSRARRIIENTFGILVSRWRIFQRNISMNPEHVDAIIMSAINLHNFLMIENNNFEIRGNTYCPSNYIDTEDNEGNIILGMWRIGLNNINNLQPTNIHRAIREAYIQRDTLTQYLSSPQGEVSWQREYIQRGCNRDMQ</sequence>
<evidence type="ECO:0000256" key="5">
    <source>
        <dbReference type="ARBA" id="ARBA00022723"/>
    </source>
</evidence>
<gene>
    <name evidence="9" type="ORF">PUN28_015743</name>
</gene>
<evidence type="ECO:0000256" key="7">
    <source>
        <dbReference type="ARBA" id="ARBA00023242"/>
    </source>
</evidence>